<dbReference type="GO" id="GO:0003866">
    <property type="term" value="F:3-phosphoshikimate 1-carboxyvinyltransferase activity"/>
    <property type="evidence" value="ECO:0007669"/>
    <property type="project" value="UniProtKB-EC"/>
</dbReference>
<dbReference type="Pfam" id="PF00275">
    <property type="entry name" value="EPSP_synthase"/>
    <property type="match status" value="1"/>
</dbReference>
<evidence type="ECO:0000256" key="3">
    <source>
        <dbReference type="ARBA" id="ARBA00012450"/>
    </source>
</evidence>
<dbReference type="AlphaFoldDB" id="A0A923PPB5"/>
<dbReference type="InterPro" id="IPR013792">
    <property type="entry name" value="RNA3'P_cycl/enolpyr_Trfase_a/b"/>
</dbReference>
<dbReference type="GO" id="GO:0009423">
    <property type="term" value="P:chorismate biosynthetic process"/>
    <property type="evidence" value="ECO:0007669"/>
    <property type="project" value="TreeGrafter"/>
</dbReference>
<evidence type="ECO:0000313" key="11">
    <source>
        <dbReference type="Proteomes" id="UP000650081"/>
    </source>
</evidence>
<dbReference type="InterPro" id="IPR036968">
    <property type="entry name" value="Enolpyruvate_Tfrase_sf"/>
</dbReference>
<evidence type="ECO:0000256" key="8">
    <source>
        <dbReference type="ARBA" id="ARBA00044633"/>
    </source>
</evidence>
<evidence type="ECO:0000256" key="2">
    <source>
        <dbReference type="ARBA" id="ARBA00009948"/>
    </source>
</evidence>
<reference evidence="10" key="1">
    <citation type="submission" date="2020-08" db="EMBL/GenBank/DDBJ databases">
        <title>Lewinella bacteria from marine environments.</title>
        <authorList>
            <person name="Zhong Y."/>
        </authorList>
    </citation>
    <scope>NUCLEOTIDE SEQUENCE</scope>
    <source>
        <strain evidence="10">KCTC 42187</strain>
    </source>
</reference>
<dbReference type="EC" id="2.5.1.19" evidence="3"/>
<sequence>MLELSHPGGPLRGRIALTGSKSIANRALIIRALTPGGFPIHRMARADDTVRLETLLASSDEVLDAGPAGTTFRFLTGFLSRRPGYQLLTGSQRMKERPIGILVDALRQLGADITYAEKEGYPPLRIGYAALDATAELRIAANTSSQYISSLLMLAPTLPQGLRITLEGEIVSLPYINMTLAQMAYFGVEHRWEEQTIVVPPQAYQAKPFTVEADWSAASYYYSLAALAPEADLHIEGLFVNSLQGDAVVAKLYERFGVTTDYREGGIHLRKAPGQAAPPFFEHDFVECPDIAQTLMATCAGLGTQGLYTGLQTLFIKETDRVAAMKAELGKLGVSLYKLPARMAGKSGTTYFGQDGKADFSAGAPAFATYHDHRMAMAMAPLALLHPVRIEDPEVVGKSYPDFYADFQTLGFRAEEIMGE</sequence>
<evidence type="ECO:0000256" key="1">
    <source>
        <dbReference type="ARBA" id="ARBA00004811"/>
    </source>
</evidence>
<evidence type="ECO:0000256" key="7">
    <source>
        <dbReference type="ARBA" id="ARBA00030046"/>
    </source>
</evidence>
<dbReference type="Proteomes" id="UP000650081">
    <property type="component" value="Unassembled WGS sequence"/>
</dbReference>
<dbReference type="PIRSF" id="PIRSF000505">
    <property type="entry name" value="EPSPS"/>
    <property type="match status" value="1"/>
</dbReference>
<proteinExistence type="inferred from homology"/>
<dbReference type="GO" id="GO:0009073">
    <property type="term" value="P:aromatic amino acid family biosynthetic process"/>
    <property type="evidence" value="ECO:0007669"/>
    <property type="project" value="UniProtKB-KW"/>
</dbReference>
<dbReference type="Gene3D" id="3.65.10.10">
    <property type="entry name" value="Enolpyruvate transferase domain"/>
    <property type="match status" value="4"/>
</dbReference>
<keyword evidence="6" id="KW-0057">Aromatic amino acid biosynthesis</keyword>
<evidence type="ECO:0000256" key="4">
    <source>
        <dbReference type="ARBA" id="ARBA00022605"/>
    </source>
</evidence>
<dbReference type="RefSeq" id="WP_187468403.1">
    <property type="nucleotide sequence ID" value="NZ_JACSIT010000152.1"/>
</dbReference>
<accession>A0A923PPB5</accession>
<name>A0A923PPB5_9BACT</name>
<dbReference type="EMBL" id="JACSIT010000152">
    <property type="protein sequence ID" value="MBC6996396.1"/>
    <property type="molecule type" value="Genomic_DNA"/>
</dbReference>
<keyword evidence="4" id="KW-0028">Amino-acid biosynthesis</keyword>
<keyword evidence="5" id="KW-0808">Transferase</keyword>
<comment type="pathway">
    <text evidence="1">Metabolic intermediate biosynthesis; chorismate biosynthesis; chorismate from D-erythrose 4-phosphate and phosphoenolpyruvate: step 6/7.</text>
</comment>
<dbReference type="InterPro" id="IPR001986">
    <property type="entry name" value="Enolpyruvate_Tfrase_dom"/>
</dbReference>
<dbReference type="SUPFAM" id="SSF55205">
    <property type="entry name" value="EPT/RTPC-like"/>
    <property type="match status" value="1"/>
</dbReference>
<organism evidence="10 11">
    <name type="scientific">Neolewinella lacunae</name>
    <dbReference type="NCBI Taxonomy" id="1517758"/>
    <lineage>
        <taxon>Bacteria</taxon>
        <taxon>Pseudomonadati</taxon>
        <taxon>Bacteroidota</taxon>
        <taxon>Saprospiria</taxon>
        <taxon>Saprospirales</taxon>
        <taxon>Lewinellaceae</taxon>
        <taxon>Neolewinella</taxon>
    </lineage>
</organism>
<evidence type="ECO:0000256" key="6">
    <source>
        <dbReference type="ARBA" id="ARBA00023141"/>
    </source>
</evidence>
<keyword evidence="11" id="KW-1185">Reference proteome</keyword>
<dbReference type="PANTHER" id="PTHR21090:SF5">
    <property type="entry name" value="PENTAFUNCTIONAL AROM POLYPEPTIDE"/>
    <property type="match status" value="1"/>
</dbReference>
<protein>
    <recommendedName>
        <fullName evidence="3">3-phosphoshikimate 1-carboxyvinyltransferase</fullName>
        <ecNumber evidence="3">2.5.1.19</ecNumber>
    </recommendedName>
    <alternativeName>
        <fullName evidence="7">5-enolpyruvylshikimate-3-phosphate synthase</fullName>
    </alternativeName>
</protein>
<dbReference type="InterPro" id="IPR006264">
    <property type="entry name" value="EPSP_synthase"/>
</dbReference>
<evidence type="ECO:0000259" key="9">
    <source>
        <dbReference type="Pfam" id="PF00275"/>
    </source>
</evidence>
<dbReference type="GO" id="GO:0008652">
    <property type="term" value="P:amino acid biosynthetic process"/>
    <property type="evidence" value="ECO:0007669"/>
    <property type="project" value="UniProtKB-KW"/>
</dbReference>
<gene>
    <name evidence="10" type="ORF">H9S92_19650</name>
</gene>
<comment type="similarity">
    <text evidence="2">Belongs to the EPSP synthase family.</text>
</comment>
<feature type="domain" description="Enolpyruvate transferase" evidence="9">
    <location>
        <begin position="55"/>
        <end position="404"/>
    </location>
</feature>
<evidence type="ECO:0000256" key="5">
    <source>
        <dbReference type="ARBA" id="ARBA00022679"/>
    </source>
</evidence>
<evidence type="ECO:0000313" key="10">
    <source>
        <dbReference type="EMBL" id="MBC6996396.1"/>
    </source>
</evidence>
<comment type="catalytic activity">
    <reaction evidence="8">
        <text>3-phosphoshikimate + phosphoenolpyruvate = 5-O-(1-carboxyvinyl)-3-phosphoshikimate + phosphate</text>
        <dbReference type="Rhea" id="RHEA:21256"/>
        <dbReference type="ChEBI" id="CHEBI:43474"/>
        <dbReference type="ChEBI" id="CHEBI:57701"/>
        <dbReference type="ChEBI" id="CHEBI:58702"/>
        <dbReference type="ChEBI" id="CHEBI:145989"/>
        <dbReference type="EC" id="2.5.1.19"/>
    </reaction>
    <physiologicalReaction direction="left-to-right" evidence="8">
        <dbReference type="Rhea" id="RHEA:21257"/>
    </physiologicalReaction>
</comment>
<comment type="caution">
    <text evidence="10">The sequence shown here is derived from an EMBL/GenBank/DDBJ whole genome shotgun (WGS) entry which is preliminary data.</text>
</comment>
<dbReference type="PANTHER" id="PTHR21090">
    <property type="entry name" value="AROM/DEHYDROQUINATE SYNTHASE"/>
    <property type="match status" value="1"/>
</dbReference>